<protein>
    <submittedName>
        <fullName evidence="2">Methyltransferase domain-containing protein</fullName>
    </submittedName>
</protein>
<dbReference type="GO" id="GO:0032259">
    <property type="term" value="P:methylation"/>
    <property type="evidence" value="ECO:0007669"/>
    <property type="project" value="UniProtKB-KW"/>
</dbReference>
<dbReference type="GO" id="GO:0008168">
    <property type="term" value="F:methyltransferase activity"/>
    <property type="evidence" value="ECO:0007669"/>
    <property type="project" value="UniProtKB-KW"/>
</dbReference>
<dbReference type="Proteomes" id="UP000705867">
    <property type="component" value="Unassembled WGS sequence"/>
</dbReference>
<dbReference type="PANTHER" id="PTHR43667:SF2">
    <property type="entry name" value="FATTY ACID C-METHYL TRANSFERASE"/>
    <property type="match status" value="1"/>
</dbReference>
<dbReference type="InterPro" id="IPR041698">
    <property type="entry name" value="Methyltransf_25"/>
</dbReference>
<reference evidence="2" key="1">
    <citation type="journal article" date="2021" name="bioRxiv">
        <title>Unraveling nitrogen, sulfur and carbon metabolic pathways and microbial community transcriptional responses to substrate deprivation and toxicity stresses in a bioreactor mimicking anoxic brackish coastal sediment conditions.</title>
        <authorList>
            <person name="Martins P.D."/>
            <person name="Echeveste M.J."/>
            <person name="Arshad A."/>
            <person name="Kurth J."/>
            <person name="Ouboter H."/>
            <person name="Jetten M.S.M."/>
            <person name="Welte C.U."/>
        </authorList>
    </citation>
    <scope>NUCLEOTIDE SEQUENCE</scope>
    <source>
        <strain evidence="2">MAG_39</strain>
    </source>
</reference>
<organism evidence="2 3">
    <name type="scientific">Candidatus Nitrobium versatile</name>
    <dbReference type="NCBI Taxonomy" id="2884831"/>
    <lineage>
        <taxon>Bacteria</taxon>
        <taxon>Pseudomonadati</taxon>
        <taxon>Nitrospirota</taxon>
        <taxon>Nitrospiria</taxon>
        <taxon>Nitrospirales</taxon>
        <taxon>Nitrospiraceae</taxon>
        <taxon>Candidatus Nitrobium</taxon>
    </lineage>
</organism>
<evidence type="ECO:0000259" key="1">
    <source>
        <dbReference type="Pfam" id="PF13649"/>
    </source>
</evidence>
<dbReference type="Gene3D" id="3.40.50.150">
    <property type="entry name" value="Vaccinia Virus protein VP39"/>
    <property type="match status" value="1"/>
</dbReference>
<reference evidence="2" key="2">
    <citation type="submission" date="2021-08" db="EMBL/GenBank/DDBJ databases">
        <authorList>
            <person name="Dalcin Martins P."/>
        </authorList>
    </citation>
    <scope>NUCLEOTIDE SEQUENCE</scope>
    <source>
        <strain evidence="2">MAG_39</strain>
    </source>
</reference>
<dbReference type="Pfam" id="PF13649">
    <property type="entry name" value="Methyltransf_25"/>
    <property type="match status" value="1"/>
</dbReference>
<accession>A0A953SFI1</accession>
<proteinExistence type="predicted"/>
<keyword evidence="2" id="KW-0808">Transferase</keyword>
<dbReference type="InterPro" id="IPR029063">
    <property type="entry name" value="SAM-dependent_MTases_sf"/>
</dbReference>
<dbReference type="SUPFAM" id="SSF53335">
    <property type="entry name" value="S-adenosyl-L-methionine-dependent methyltransferases"/>
    <property type="match status" value="1"/>
</dbReference>
<keyword evidence="2" id="KW-0489">Methyltransferase</keyword>
<name>A0A953SFI1_9BACT</name>
<dbReference type="PANTHER" id="PTHR43667">
    <property type="entry name" value="CYCLOPROPANE-FATTY-ACYL-PHOSPHOLIPID SYNTHASE"/>
    <property type="match status" value="1"/>
</dbReference>
<evidence type="ECO:0000313" key="3">
    <source>
        <dbReference type="Proteomes" id="UP000705867"/>
    </source>
</evidence>
<sequence>MNLTPLQGPLDFWDRFAPWYEKWLSRGTYHFEILQEVGRMIEPGWRVLDIGAGTGALAIPLASLDCPVRALEPSAGMRDFLSAKLFSFGIENVKVLSQRWEDFQMNGEEGTDLLIACNSLHLTAGGIAGGMRKAFSSGAAHIALITEINQGVPIDFKEIDALQNDYDFLFIKNHHVDSSFHFESMEEVEELQHFLNREIRVLQEDGRPVQRDSTDIAIVWWERRRGG</sequence>
<dbReference type="EMBL" id="JAIOIV010000157">
    <property type="protein sequence ID" value="MBZ0158502.1"/>
    <property type="molecule type" value="Genomic_DNA"/>
</dbReference>
<evidence type="ECO:0000313" key="2">
    <source>
        <dbReference type="EMBL" id="MBZ0158502.1"/>
    </source>
</evidence>
<dbReference type="InterPro" id="IPR050723">
    <property type="entry name" value="CFA/CMAS"/>
</dbReference>
<gene>
    <name evidence="2" type="ORF">K8I29_20085</name>
</gene>
<dbReference type="AlphaFoldDB" id="A0A953SFI1"/>
<comment type="caution">
    <text evidence="2">The sequence shown here is derived from an EMBL/GenBank/DDBJ whole genome shotgun (WGS) entry which is preliminary data.</text>
</comment>
<feature type="domain" description="Methyltransferase" evidence="1">
    <location>
        <begin position="47"/>
        <end position="123"/>
    </location>
</feature>
<dbReference type="CDD" id="cd02440">
    <property type="entry name" value="AdoMet_MTases"/>
    <property type="match status" value="1"/>
</dbReference>